<dbReference type="EMBL" id="BMES01000003">
    <property type="protein sequence ID" value="GGH31909.1"/>
    <property type="molecule type" value="Genomic_DNA"/>
</dbReference>
<dbReference type="Proteomes" id="UP000603912">
    <property type="component" value="Unassembled WGS sequence"/>
</dbReference>
<gene>
    <name evidence="1" type="ORF">GCM10007036_43410</name>
</gene>
<reference evidence="1" key="1">
    <citation type="journal article" date="2014" name="Int. J. Syst. Evol. Microbiol.">
        <title>Complete genome sequence of Corynebacterium casei LMG S-19264T (=DSM 44701T), isolated from a smear-ripened cheese.</title>
        <authorList>
            <consortium name="US DOE Joint Genome Institute (JGI-PGF)"/>
            <person name="Walter F."/>
            <person name="Albersmeier A."/>
            <person name="Kalinowski J."/>
            <person name="Ruckert C."/>
        </authorList>
    </citation>
    <scope>NUCLEOTIDE SEQUENCE</scope>
    <source>
        <strain evidence="1">CGMCC 1.12214</strain>
    </source>
</reference>
<evidence type="ECO:0000313" key="2">
    <source>
        <dbReference type="Proteomes" id="UP000603912"/>
    </source>
</evidence>
<comment type="caution">
    <text evidence="1">The sequence shown here is derived from an EMBL/GenBank/DDBJ whole genome shotgun (WGS) entry which is preliminary data.</text>
</comment>
<protein>
    <submittedName>
        <fullName evidence="1">Uncharacterized protein</fullName>
    </submittedName>
</protein>
<dbReference type="AlphaFoldDB" id="A0A917MJW6"/>
<evidence type="ECO:0000313" key="1">
    <source>
        <dbReference type="EMBL" id="GGH31909.1"/>
    </source>
</evidence>
<accession>A0A917MJW6</accession>
<sequence>MSFVTAAAVAVAGASSDRAGEQAFLVVTTYVDVAVAETVAAGGLPVRTSGRFTLVVAADEPGFSARMRSRGYLLQIGVGGLIGCLSTSYRRK</sequence>
<reference evidence="1" key="2">
    <citation type="submission" date="2020-09" db="EMBL/GenBank/DDBJ databases">
        <authorList>
            <person name="Sun Q."/>
            <person name="Zhou Y."/>
        </authorList>
    </citation>
    <scope>NUCLEOTIDE SEQUENCE</scope>
    <source>
        <strain evidence="1">CGMCC 1.12214</strain>
    </source>
</reference>
<keyword evidence="2" id="KW-1185">Reference proteome</keyword>
<name>A0A917MJW6_9HYPH</name>
<dbReference type="RefSeq" id="WP_188519906.1">
    <property type="nucleotide sequence ID" value="NZ_BMES01000003.1"/>
</dbReference>
<proteinExistence type="predicted"/>
<organism evidence="1 2">
    <name type="scientific">Alsobacter metallidurans</name>
    <dbReference type="NCBI Taxonomy" id="340221"/>
    <lineage>
        <taxon>Bacteria</taxon>
        <taxon>Pseudomonadati</taxon>
        <taxon>Pseudomonadota</taxon>
        <taxon>Alphaproteobacteria</taxon>
        <taxon>Hyphomicrobiales</taxon>
        <taxon>Alsobacteraceae</taxon>
        <taxon>Alsobacter</taxon>
    </lineage>
</organism>